<protein>
    <recommendedName>
        <fullName evidence="10">Purine nucleoside phosphorylase</fullName>
    </recommendedName>
</protein>
<dbReference type="NCBIfam" id="TIGR00726">
    <property type="entry name" value="peptidoglycan editing factor PgeF"/>
    <property type="match status" value="1"/>
</dbReference>
<dbReference type="PANTHER" id="PTHR30616">
    <property type="entry name" value="UNCHARACTERIZED PROTEIN YFIH"/>
    <property type="match status" value="1"/>
</dbReference>
<dbReference type="CDD" id="cd16833">
    <property type="entry name" value="YfiH"/>
    <property type="match status" value="1"/>
</dbReference>
<evidence type="ECO:0000256" key="6">
    <source>
        <dbReference type="ARBA" id="ARBA00022833"/>
    </source>
</evidence>
<name>A0A3N1L0Q9_9PROT</name>
<dbReference type="EMBL" id="RJKX01000015">
    <property type="protein sequence ID" value="ROP84619.1"/>
    <property type="molecule type" value="Genomic_DNA"/>
</dbReference>
<dbReference type="GO" id="GO:0017061">
    <property type="term" value="F:S-methyl-5-thioadenosine phosphorylase activity"/>
    <property type="evidence" value="ECO:0007669"/>
    <property type="project" value="UniProtKB-EC"/>
</dbReference>
<dbReference type="RefSeq" id="WP_123692687.1">
    <property type="nucleotide sequence ID" value="NZ_RJKX01000015.1"/>
</dbReference>
<dbReference type="GO" id="GO:0005507">
    <property type="term" value="F:copper ion binding"/>
    <property type="evidence" value="ECO:0007669"/>
    <property type="project" value="TreeGrafter"/>
</dbReference>
<comment type="catalytic activity">
    <reaction evidence="8">
        <text>adenosine + phosphate = alpha-D-ribose 1-phosphate + adenine</text>
        <dbReference type="Rhea" id="RHEA:27642"/>
        <dbReference type="ChEBI" id="CHEBI:16335"/>
        <dbReference type="ChEBI" id="CHEBI:16708"/>
        <dbReference type="ChEBI" id="CHEBI:43474"/>
        <dbReference type="ChEBI" id="CHEBI:57720"/>
        <dbReference type="EC" id="2.4.2.1"/>
    </reaction>
    <physiologicalReaction direction="left-to-right" evidence="8">
        <dbReference type="Rhea" id="RHEA:27643"/>
    </physiologicalReaction>
</comment>
<evidence type="ECO:0000256" key="10">
    <source>
        <dbReference type="RuleBase" id="RU361274"/>
    </source>
</evidence>
<dbReference type="GO" id="GO:0016787">
    <property type="term" value="F:hydrolase activity"/>
    <property type="evidence" value="ECO:0007669"/>
    <property type="project" value="UniProtKB-KW"/>
</dbReference>
<comment type="catalytic activity">
    <reaction evidence="7">
        <text>adenosine + H2O + H(+) = inosine + NH4(+)</text>
        <dbReference type="Rhea" id="RHEA:24408"/>
        <dbReference type="ChEBI" id="CHEBI:15377"/>
        <dbReference type="ChEBI" id="CHEBI:15378"/>
        <dbReference type="ChEBI" id="CHEBI:16335"/>
        <dbReference type="ChEBI" id="CHEBI:17596"/>
        <dbReference type="ChEBI" id="CHEBI:28938"/>
        <dbReference type="EC" id="3.5.4.4"/>
    </reaction>
    <physiologicalReaction direction="left-to-right" evidence="7">
        <dbReference type="Rhea" id="RHEA:24409"/>
    </physiologicalReaction>
</comment>
<comment type="caution">
    <text evidence="11">The sequence shown here is derived from an EMBL/GenBank/DDBJ whole genome shotgun (WGS) entry which is preliminary data.</text>
</comment>
<keyword evidence="4" id="KW-0479">Metal-binding</keyword>
<keyword evidence="12" id="KW-1185">Reference proteome</keyword>
<organism evidence="11 12">
    <name type="scientific">Stella humosa</name>
    <dbReference type="NCBI Taxonomy" id="94"/>
    <lineage>
        <taxon>Bacteria</taxon>
        <taxon>Pseudomonadati</taxon>
        <taxon>Pseudomonadota</taxon>
        <taxon>Alphaproteobacteria</taxon>
        <taxon>Rhodospirillales</taxon>
        <taxon>Stellaceae</taxon>
        <taxon>Stella</taxon>
    </lineage>
</organism>
<keyword evidence="3" id="KW-0808">Transferase</keyword>
<comment type="similarity">
    <text evidence="2 10">Belongs to the purine nucleoside phosphorylase YfiH/LACC1 family.</text>
</comment>
<evidence type="ECO:0000256" key="9">
    <source>
        <dbReference type="ARBA" id="ARBA00049893"/>
    </source>
</evidence>
<evidence type="ECO:0000256" key="5">
    <source>
        <dbReference type="ARBA" id="ARBA00022801"/>
    </source>
</evidence>
<dbReference type="OrthoDB" id="4279at2"/>
<keyword evidence="5" id="KW-0378">Hydrolase</keyword>
<evidence type="ECO:0000313" key="12">
    <source>
        <dbReference type="Proteomes" id="UP000278222"/>
    </source>
</evidence>
<keyword evidence="6" id="KW-0862">Zinc</keyword>
<dbReference type="Proteomes" id="UP000278222">
    <property type="component" value="Unassembled WGS sequence"/>
</dbReference>
<evidence type="ECO:0000256" key="2">
    <source>
        <dbReference type="ARBA" id="ARBA00007353"/>
    </source>
</evidence>
<dbReference type="Pfam" id="PF02578">
    <property type="entry name" value="Cu-oxidase_4"/>
    <property type="match status" value="1"/>
</dbReference>
<accession>A0A3N1L0Q9</accession>
<proteinExistence type="inferred from homology"/>
<dbReference type="PANTHER" id="PTHR30616:SF2">
    <property type="entry name" value="PURINE NUCLEOSIDE PHOSPHORYLASE LACC1"/>
    <property type="match status" value="1"/>
</dbReference>
<evidence type="ECO:0000256" key="8">
    <source>
        <dbReference type="ARBA" id="ARBA00048968"/>
    </source>
</evidence>
<dbReference type="InterPro" id="IPR003730">
    <property type="entry name" value="Cu_polyphenol_OxRdtase"/>
</dbReference>
<dbReference type="AlphaFoldDB" id="A0A3N1L0Q9"/>
<evidence type="ECO:0000313" key="11">
    <source>
        <dbReference type="EMBL" id="ROP84619.1"/>
    </source>
</evidence>
<evidence type="ECO:0000256" key="3">
    <source>
        <dbReference type="ARBA" id="ARBA00022679"/>
    </source>
</evidence>
<dbReference type="Gene3D" id="3.60.140.10">
    <property type="entry name" value="CNF1/YfiH-like putative cysteine hydrolases"/>
    <property type="match status" value="1"/>
</dbReference>
<comment type="catalytic activity">
    <reaction evidence="9">
        <text>S-methyl-5'-thioadenosine + phosphate = 5-(methylsulfanyl)-alpha-D-ribose 1-phosphate + adenine</text>
        <dbReference type="Rhea" id="RHEA:11852"/>
        <dbReference type="ChEBI" id="CHEBI:16708"/>
        <dbReference type="ChEBI" id="CHEBI:17509"/>
        <dbReference type="ChEBI" id="CHEBI:43474"/>
        <dbReference type="ChEBI" id="CHEBI:58533"/>
        <dbReference type="EC" id="2.4.2.28"/>
    </reaction>
    <physiologicalReaction direction="left-to-right" evidence="9">
        <dbReference type="Rhea" id="RHEA:11853"/>
    </physiologicalReaction>
</comment>
<gene>
    <name evidence="11" type="ORF">EDC65_3974</name>
</gene>
<sequence>MITAPALAALPGIRHAFFTREGGVSEGIYAGLNCGFGSGDEEWRVAENRGRAMERLGLPASALATLHQVHSPTVVEATAGWPRGQSPRADAVVVTAPGTAAGILTADCTPVLFADAAAGVVAAAHAGWRGALEGVLGATVEAMTARGAVRGRITAAIGPCIGQPSYEVGAEFRDRFTAVDAGFDRFFAPGVRPGKFQFDLPAFAAMRLEEAGVGTVERQSWADTVPEPERFFSYRRATLRGEPDYGRALAAIALAG</sequence>
<reference evidence="11 12" key="1">
    <citation type="submission" date="2018-11" db="EMBL/GenBank/DDBJ databases">
        <title>Genomic Encyclopedia of Type Strains, Phase IV (KMG-IV): sequencing the most valuable type-strain genomes for metagenomic binning, comparative biology and taxonomic classification.</title>
        <authorList>
            <person name="Goeker M."/>
        </authorList>
    </citation>
    <scope>NUCLEOTIDE SEQUENCE [LARGE SCALE GENOMIC DNA]</scope>
    <source>
        <strain evidence="11 12">DSM 5900</strain>
    </source>
</reference>
<dbReference type="InterPro" id="IPR011324">
    <property type="entry name" value="Cytotoxic_necrot_fac-like_cat"/>
</dbReference>
<comment type="catalytic activity">
    <reaction evidence="1">
        <text>inosine + phosphate = alpha-D-ribose 1-phosphate + hypoxanthine</text>
        <dbReference type="Rhea" id="RHEA:27646"/>
        <dbReference type="ChEBI" id="CHEBI:17368"/>
        <dbReference type="ChEBI" id="CHEBI:17596"/>
        <dbReference type="ChEBI" id="CHEBI:43474"/>
        <dbReference type="ChEBI" id="CHEBI:57720"/>
        <dbReference type="EC" id="2.4.2.1"/>
    </reaction>
    <physiologicalReaction direction="left-to-right" evidence="1">
        <dbReference type="Rhea" id="RHEA:27647"/>
    </physiologicalReaction>
</comment>
<dbReference type="InterPro" id="IPR038371">
    <property type="entry name" value="Cu_polyphenol_OxRdtase_sf"/>
</dbReference>
<evidence type="ECO:0000256" key="7">
    <source>
        <dbReference type="ARBA" id="ARBA00047989"/>
    </source>
</evidence>
<evidence type="ECO:0000256" key="4">
    <source>
        <dbReference type="ARBA" id="ARBA00022723"/>
    </source>
</evidence>
<evidence type="ECO:0000256" key="1">
    <source>
        <dbReference type="ARBA" id="ARBA00000553"/>
    </source>
</evidence>
<dbReference type="SUPFAM" id="SSF64438">
    <property type="entry name" value="CNF1/YfiH-like putative cysteine hydrolases"/>
    <property type="match status" value="1"/>
</dbReference>